<proteinExistence type="predicted"/>
<sequence>MVCPSYGDGWSHLYALLVIGSISISMKHSLKNPLTDTIINSEDGLHWPIEVLGIIKTSQLRSLFIFSSYWGIAQSGGHVSKPHVLETRASRVIVLCITYLTHNILGGQPIIMQWSSLPLDKMPCRVSSIECPFVPITPLASASVKRGSHNLRDPRYMTNGVLCCSNEGNDNDQLSRRARQFSFRALEVVGTTILWPDAYVPRHSLIHESCTASSKKPVTQHK</sequence>
<organism evidence="1 2">
    <name type="scientific">Ilex paraguariensis</name>
    <name type="common">yerba mate</name>
    <dbReference type="NCBI Taxonomy" id="185542"/>
    <lineage>
        <taxon>Eukaryota</taxon>
        <taxon>Viridiplantae</taxon>
        <taxon>Streptophyta</taxon>
        <taxon>Embryophyta</taxon>
        <taxon>Tracheophyta</taxon>
        <taxon>Spermatophyta</taxon>
        <taxon>Magnoliopsida</taxon>
        <taxon>eudicotyledons</taxon>
        <taxon>Gunneridae</taxon>
        <taxon>Pentapetalae</taxon>
        <taxon>asterids</taxon>
        <taxon>campanulids</taxon>
        <taxon>Aquifoliales</taxon>
        <taxon>Aquifoliaceae</taxon>
        <taxon>Ilex</taxon>
    </lineage>
</organism>
<accession>A0ABC8SAE8</accession>
<name>A0ABC8SAE8_9AQUA</name>
<dbReference type="AlphaFoldDB" id="A0ABC8SAE8"/>
<evidence type="ECO:0000313" key="1">
    <source>
        <dbReference type="EMBL" id="CAK9154147.1"/>
    </source>
</evidence>
<gene>
    <name evidence="1" type="ORF">ILEXP_LOCUS22457</name>
</gene>
<keyword evidence="2" id="KW-1185">Reference proteome</keyword>
<evidence type="ECO:0000313" key="2">
    <source>
        <dbReference type="Proteomes" id="UP001642360"/>
    </source>
</evidence>
<protein>
    <submittedName>
        <fullName evidence="1">Uncharacterized protein</fullName>
    </submittedName>
</protein>
<reference evidence="1 2" key="1">
    <citation type="submission" date="2024-02" db="EMBL/GenBank/DDBJ databases">
        <authorList>
            <person name="Vignale AGUSTIN F."/>
            <person name="Sosa J E."/>
            <person name="Modenutti C."/>
        </authorList>
    </citation>
    <scope>NUCLEOTIDE SEQUENCE [LARGE SCALE GENOMIC DNA]</scope>
</reference>
<comment type="caution">
    <text evidence="1">The sequence shown here is derived from an EMBL/GenBank/DDBJ whole genome shotgun (WGS) entry which is preliminary data.</text>
</comment>
<dbReference type="Proteomes" id="UP001642360">
    <property type="component" value="Unassembled WGS sequence"/>
</dbReference>
<dbReference type="EMBL" id="CAUOFW020002502">
    <property type="protein sequence ID" value="CAK9154147.1"/>
    <property type="molecule type" value="Genomic_DNA"/>
</dbReference>